<keyword evidence="1" id="KW-1133">Transmembrane helix</keyword>
<comment type="caution">
    <text evidence="2">The sequence shown here is derived from an EMBL/GenBank/DDBJ whole genome shotgun (WGS) entry which is preliminary data.</text>
</comment>
<gene>
    <name evidence="2" type="ORF">STCU_10231</name>
</gene>
<evidence type="ECO:0000256" key="1">
    <source>
        <dbReference type="SAM" id="Phobius"/>
    </source>
</evidence>
<keyword evidence="1" id="KW-0812">Transmembrane</keyword>
<feature type="transmembrane region" description="Helical" evidence="1">
    <location>
        <begin position="12"/>
        <end position="31"/>
    </location>
</feature>
<accession>S9TMP0</accession>
<dbReference type="Proteomes" id="UP000015354">
    <property type="component" value="Unassembled WGS sequence"/>
</dbReference>
<keyword evidence="3" id="KW-1185">Reference proteome</keyword>
<reference evidence="2 3" key="1">
    <citation type="journal article" date="2013" name="PLoS ONE">
        <title>Predicting the Proteins of Angomonas deanei, Strigomonas culicis and Their Respective Endosymbionts Reveals New Aspects of the Trypanosomatidae Family.</title>
        <authorList>
            <person name="Motta M.C."/>
            <person name="Martins A.C."/>
            <person name="de Souza S.S."/>
            <person name="Catta-Preta C.M."/>
            <person name="Silva R."/>
            <person name="Klein C.C."/>
            <person name="de Almeida L.G."/>
            <person name="de Lima Cunha O."/>
            <person name="Ciapina L.P."/>
            <person name="Brocchi M."/>
            <person name="Colabardini A.C."/>
            <person name="de Araujo Lima B."/>
            <person name="Machado C.R."/>
            <person name="de Almeida Soares C.M."/>
            <person name="Probst C.M."/>
            <person name="de Menezes C.B."/>
            <person name="Thompson C.E."/>
            <person name="Bartholomeu D.C."/>
            <person name="Gradia D.F."/>
            <person name="Pavoni D.P."/>
            <person name="Grisard E.C."/>
            <person name="Fantinatti-Garboggini F."/>
            <person name="Marchini F.K."/>
            <person name="Rodrigues-Luiz G.F."/>
            <person name="Wagner G."/>
            <person name="Goldman G.H."/>
            <person name="Fietto J.L."/>
            <person name="Elias M.C."/>
            <person name="Goldman M.H."/>
            <person name="Sagot M.F."/>
            <person name="Pereira M."/>
            <person name="Stoco P.H."/>
            <person name="de Mendonca-Neto R.P."/>
            <person name="Teixeira S.M."/>
            <person name="Maciel T.E."/>
            <person name="de Oliveira Mendes T.A."/>
            <person name="Urmenyi T.P."/>
            <person name="de Souza W."/>
            <person name="Schenkman S."/>
            <person name="de Vasconcelos A.T."/>
        </authorList>
    </citation>
    <scope>NUCLEOTIDE SEQUENCE [LARGE SCALE GENOMIC DNA]</scope>
</reference>
<dbReference type="EMBL" id="ATMH01010156">
    <property type="protein sequence ID" value="EPY18034.1"/>
    <property type="molecule type" value="Genomic_DNA"/>
</dbReference>
<sequence>MILQCKDYLFLNYYDIYVCIYVVFSYLVPLYTKHDVDTAVYRSAPNILFHFFFSPIHFVSTKSHLKTVLRAYIYSLHRTRTPLPMFSLPHFSQRGSDDSASVVPSLTSSQKTAVRHAKGSAPAVCASLPSLRERLKGFQFCPEEGARTPPCSAKALPCDSPSATWDSGLSCDGDNSSSGVCVMSALFNEQESKRPGSITLLKPVLTLAEVNSMVTPPGDGWSISARSSILTNNHLCDGNAHSSAHGEAEGRRALLSPVELPAVPLLNAKEPQDVAATDEESSGSEAFFYYTDVLLAAKRSRAATARHASAPHAWTRPVKVLSPRRHSDKPFCPLLSPQRRRQVSFTEDTEFIHACKASKDHRNAH</sequence>
<protein>
    <submittedName>
        <fullName evidence="2">Uncharacterized protein</fullName>
    </submittedName>
</protein>
<organism evidence="2 3">
    <name type="scientific">Strigomonas culicis</name>
    <dbReference type="NCBI Taxonomy" id="28005"/>
    <lineage>
        <taxon>Eukaryota</taxon>
        <taxon>Discoba</taxon>
        <taxon>Euglenozoa</taxon>
        <taxon>Kinetoplastea</taxon>
        <taxon>Metakinetoplastina</taxon>
        <taxon>Trypanosomatida</taxon>
        <taxon>Trypanosomatidae</taxon>
        <taxon>Strigomonadinae</taxon>
        <taxon>Strigomonas</taxon>
    </lineage>
</organism>
<dbReference type="AlphaFoldDB" id="S9TMP0"/>
<keyword evidence="1" id="KW-0472">Membrane</keyword>
<proteinExistence type="predicted"/>
<name>S9TMP0_9TRYP</name>
<evidence type="ECO:0000313" key="3">
    <source>
        <dbReference type="Proteomes" id="UP000015354"/>
    </source>
</evidence>
<evidence type="ECO:0000313" key="2">
    <source>
        <dbReference type="EMBL" id="EPY18034.1"/>
    </source>
</evidence>